<dbReference type="PATRIC" id="fig|1391654.3.peg.6445"/>
<organism evidence="3 4">
    <name type="scientific">Labilithrix luteola</name>
    <dbReference type="NCBI Taxonomy" id="1391654"/>
    <lineage>
        <taxon>Bacteria</taxon>
        <taxon>Pseudomonadati</taxon>
        <taxon>Myxococcota</taxon>
        <taxon>Polyangia</taxon>
        <taxon>Polyangiales</taxon>
        <taxon>Labilitrichaceae</taxon>
        <taxon>Labilithrix</taxon>
    </lineage>
</organism>
<feature type="compositionally biased region" description="Polar residues" evidence="1">
    <location>
        <begin position="37"/>
        <end position="49"/>
    </location>
</feature>
<evidence type="ECO:0008006" key="5">
    <source>
        <dbReference type="Google" id="ProtNLM"/>
    </source>
</evidence>
<dbReference type="PROSITE" id="PS51257">
    <property type="entry name" value="PROKAR_LIPOPROTEIN"/>
    <property type="match status" value="1"/>
</dbReference>
<evidence type="ECO:0000313" key="3">
    <source>
        <dbReference type="EMBL" id="AKU99694.1"/>
    </source>
</evidence>
<proteinExistence type="predicted"/>
<reference evidence="3 4" key="1">
    <citation type="submission" date="2015-08" db="EMBL/GenBank/DDBJ databases">
        <authorList>
            <person name="Babu N.S."/>
            <person name="Beckwith C.J."/>
            <person name="Beseler K.G."/>
            <person name="Brison A."/>
            <person name="Carone J.V."/>
            <person name="Caskin T.P."/>
            <person name="Diamond M."/>
            <person name="Durham M.E."/>
            <person name="Foxe J.M."/>
            <person name="Go M."/>
            <person name="Henderson B.A."/>
            <person name="Jones I.B."/>
            <person name="McGettigan J.A."/>
            <person name="Micheletti S.J."/>
            <person name="Nasrallah M.E."/>
            <person name="Ortiz D."/>
            <person name="Piller C.R."/>
            <person name="Privatt S.R."/>
            <person name="Schneider S.L."/>
            <person name="Sharp S."/>
            <person name="Smith T.C."/>
            <person name="Stanton J.D."/>
            <person name="Ullery H.E."/>
            <person name="Wilson R.J."/>
            <person name="Serrano M.G."/>
            <person name="Buck G."/>
            <person name="Lee V."/>
            <person name="Wang Y."/>
            <person name="Carvalho R."/>
            <person name="Voegtly L."/>
            <person name="Shi R."/>
            <person name="Duckworth R."/>
            <person name="Johnson A."/>
            <person name="Loviza R."/>
            <person name="Walstead R."/>
            <person name="Shah Z."/>
            <person name="Kiflezghi M."/>
            <person name="Wade K."/>
            <person name="Ball S.L."/>
            <person name="Bradley K.W."/>
            <person name="Asai D.J."/>
            <person name="Bowman C.A."/>
            <person name="Russell D.A."/>
            <person name="Pope W.H."/>
            <person name="Jacobs-Sera D."/>
            <person name="Hendrix R.W."/>
            <person name="Hatfull G.F."/>
        </authorList>
    </citation>
    <scope>NUCLEOTIDE SEQUENCE [LARGE SCALE GENOMIC DNA]</scope>
    <source>
        <strain evidence="3 4">DSM 27648</strain>
    </source>
</reference>
<dbReference type="Pfam" id="PF05960">
    <property type="entry name" value="DUF885"/>
    <property type="match status" value="1"/>
</dbReference>
<dbReference type="PANTHER" id="PTHR33361:SF15">
    <property type="entry name" value="DUF885 FAMILY LIPOPROTEIN"/>
    <property type="match status" value="1"/>
</dbReference>
<gene>
    <name evidence="3" type="ORF">AKJ09_06358</name>
</gene>
<evidence type="ECO:0000256" key="1">
    <source>
        <dbReference type="SAM" id="MobiDB-lite"/>
    </source>
</evidence>
<dbReference type="Proteomes" id="UP000064967">
    <property type="component" value="Chromosome"/>
</dbReference>
<feature type="chain" id="PRO_5005466782" description="Lipoprotein" evidence="2">
    <location>
        <begin position="28"/>
        <end position="607"/>
    </location>
</feature>
<evidence type="ECO:0000313" key="4">
    <source>
        <dbReference type="Proteomes" id="UP000064967"/>
    </source>
</evidence>
<feature type="region of interest" description="Disordered" evidence="1">
    <location>
        <begin position="31"/>
        <end position="56"/>
    </location>
</feature>
<dbReference type="EMBL" id="CP012333">
    <property type="protein sequence ID" value="AKU99694.1"/>
    <property type="molecule type" value="Genomic_DNA"/>
</dbReference>
<dbReference type="OrthoDB" id="9769898at2"/>
<keyword evidence="2" id="KW-0732">Signal</keyword>
<dbReference type="InterPro" id="IPR010281">
    <property type="entry name" value="DUF885"/>
</dbReference>
<sequence length="607" mass="67698">MHLLVTRSARFSALVLVAVLGALPSLGACGGGGAHTASANTLPNASVRTSPPPKEAEKEAVVASENPDDEAIARAGKEYLELLVETSPETATGLGVHSHDAELDDRTKEGDAKIVAREEAMLARLKQRFANPRASAPAKTDLAMLVSALEVDIRHRRTQEPLARQPDLYASPLSVIFLMTARDYAPAAERARNVVARLEKIPAVVAAAKTNLQRPPRIWTEVGIDRAASAKGFLEEQRPFLIASLPNEKARVEVALASAQAAYEDYKTFLQKEVLPRSNGRFAAGREHFEFLLHNDYFLDEGADELLAMGKKVFAETNVQMNEVAKRIDRKAKGWPDVVGRLKSHHPTAEGLLEAYRVEVKRARDYLVAKDVVPFPPGDDLEVIDTPPFMRSTITAAYDQPPPFDPTTKGFFFVTPVDRSLPKNKQEEILRENDHGDLVDTAVHEAYPGHHLQLSFARRNPSLTRKIFDHAIFSEGWALYSEELMAELGYFTDEERLMQLEWTLVRAARVIIDIGLHVGELSFEGAAKMLTDEVHLERQLALSEVKRYTMTPTQPLAYLTGRQMILKMRERYREREGANYSLKKFHTELLTRATVPPSLMAREIFAN</sequence>
<name>A0A0K1Q2T2_9BACT</name>
<feature type="signal peptide" evidence="2">
    <location>
        <begin position="1"/>
        <end position="27"/>
    </location>
</feature>
<dbReference type="AlphaFoldDB" id="A0A0K1Q2T2"/>
<accession>A0A0K1Q2T2</accession>
<keyword evidence="4" id="KW-1185">Reference proteome</keyword>
<dbReference type="STRING" id="1391654.AKJ09_06358"/>
<dbReference type="PANTHER" id="PTHR33361">
    <property type="entry name" value="GLR0591 PROTEIN"/>
    <property type="match status" value="1"/>
</dbReference>
<protein>
    <recommendedName>
        <fullName evidence="5">Lipoprotein</fullName>
    </recommendedName>
</protein>
<evidence type="ECO:0000256" key="2">
    <source>
        <dbReference type="SAM" id="SignalP"/>
    </source>
</evidence>
<dbReference type="KEGG" id="llu:AKJ09_06358"/>